<accession>A0AB34J3R3</accession>
<comment type="caution">
    <text evidence="2">The sequence shown here is derived from an EMBL/GenBank/DDBJ whole genome shotgun (WGS) entry which is preliminary data.</text>
</comment>
<feature type="region of interest" description="Disordered" evidence="1">
    <location>
        <begin position="21"/>
        <end position="46"/>
    </location>
</feature>
<proteinExistence type="predicted"/>
<dbReference type="InterPro" id="IPR007577">
    <property type="entry name" value="GlycoTrfase_DXD_sugar-bd_CS"/>
</dbReference>
<protein>
    <recommendedName>
        <fullName evidence="4">Alpha 1,4-glycosyltransferase domain-containing protein</fullName>
    </recommendedName>
</protein>
<dbReference type="SUPFAM" id="SSF53448">
    <property type="entry name" value="Nucleotide-diphospho-sugar transferases"/>
    <property type="match status" value="1"/>
</dbReference>
<evidence type="ECO:0000256" key="1">
    <source>
        <dbReference type="SAM" id="MobiDB-lite"/>
    </source>
</evidence>
<dbReference type="AlphaFoldDB" id="A0AB34J3R3"/>
<dbReference type="Pfam" id="PF04488">
    <property type="entry name" value="Gly_transf_sug"/>
    <property type="match status" value="1"/>
</dbReference>
<reference evidence="2 3" key="1">
    <citation type="journal article" date="2024" name="Science">
        <title>Giant polyketide synthase enzymes in the biosynthesis of giant marine polyether toxins.</title>
        <authorList>
            <person name="Fallon T.R."/>
            <person name="Shende V.V."/>
            <person name="Wierzbicki I.H."/>
            <person name="Pendleton A.L."/>
            <person name="Watervoot N.F."/>
            <person name="Auber R.P."/>
            <person name="Gonzalez D.J."/>
            <person name="Wisecaver J.H."/>
            <person name="Moore B.S."/>
        </authorList>
    </citation>
    <scope>NUCLEOTIDE SEQUENCE [LARGE SCALE GENOMIC DNA]</scope>
    <source>
        <strain evidence="2 3">12B1</strain>
    </source>
</reference>
<dbReference type="EMBL" id="JBGBPQ010000014">
    <property type="protein sequence ID" value="KAL1511571.1"/>
    <property type="molecule type" value="Genomic_DNA"/>
</dbReference>
<dbReference type="PANTHER" id="PTHR46830">
    <property type="entry name" value="TRANSFERASE, PUTATIVE-RELATED"/>
    <property type="match status" value="1"/>
</dbReference>
<dbReference type="InterPro" id="IPR029044">
    <property type="entry name" value="Nucleotide-diphossugar_trans"/>
</dbReference>
<organism evidence="2 3">
    <name type="scientific">Prymnesium parvum</name>
    <name type="common">Toxic golden alga</name>
    <dbReference type="NCBI Taxonomy" id="97485"/>
    <lineage>
        <taxon>Eukaryota</taxon>
        <taxon>Haptista</taxon>
        <taxon>Haptophyta</taxon>
        <taxon>Prymnesiophyceae</taxon>
        <taxon>Prymnesiales</taxon>
        <taxon>Prymnesiaceae</taxon>
        <taxon>Prymnesium</taxon>
    </lineage>
</organism>
<name>A0AB34J3R3_PRYPA</name>
<gene>
    <name evidence="2" type="ORF">AB1Y20_006365</name>
</gene>
<evidence type="ECO:0000313" key="2">
    <source>
        <dbReference type="EMBL" id="KAL1511571.1"/>
    </source>
</evidence>
<dbReference type="Proteomes" id="UP001515480">
    <property type="component" value="Unassembled WGS sequence"/>
</dbReference>
<evidence type="ECO:0000313" key="3">
    <source>
        <dbReference type="Proteomes" id="UP001515480"/>
    </source>
</evidence>
<dbReference type="Gene3D" id="3.90.550.20">
    <property type="match status" value="1"/>
</dbReference>
<keyword evidence="3" id="KW-1185">Reference proteome</keyword>
<evidence type="ECO:0008006" key="4">
    <source>
        <dbReference type="Google" id="ProtNLM"/>
    </source>
</evidence>
<dbReference type="PANTHER" id="PTHR46830:SF1">
    <property type="entry name" value="ALPHA-1,4-N-ACETYLGLUCOSAMINYLTRANSFERASE"/>
    <property type="match status" value="1"/>
</dbReference>
<sequence length="408" mass="44157">MRSCTTQGCCVRHPRACPDTRRTAGSASGHASPPSPPPPPSNHTERQSACLHRGCAHAAACTVCGGEERVPNRLHFVWVGGGCPPRRALVSLIAAAAHLRPHAVHLWTRADSCRGGPVAACWHAFGAVHRRIPSWEDIAGCRPSLLPRPSLHHFPSPPSVHTPFFPTLYNFPTAPSALPTCAARSGFATPPSSMIPAHQSDIIRLHLLNTIGGVYLDSDAFVLRDLSSWRRCDFALGAEWGGPYPPKLNNGLLLARKGALFGQQWWRYLQSWDGAGWDDHSCGWPWRQCERTPHLVAATPRLGPLLPPKSFPAAEGAAVARNLSLLQWRDAVHLVAFRSWVHQSGAALWKIVEYVLRRAVLAASEAGGGGFNLQQHECVQRILSAGVSGLWESKGHANAEAARKKAGG</sequence>